<keyword evidence="4" id="KW-0677">Repeat</keyword>
<dbReference type="InterPro" id="IPR001940">
    <property type="entry name" value="Peptidase_S1C"/>
</dbReference>
<dbReference type="SUPFAM" id="SSF50494">
    <property type="entry name" value="Trypsin-like serine proteases"/>
    <property type="match status" value="1"/>
</dbReference>
<organism evidence="10 11">
    <name type="scientific">Aureimonas ureilytica</name>
    <dbReference type="NCBI Taxonomy" id="401562"/>
    <lineage>
        <taxon>Bacteria</taxon>
        <taxon>Pseudomonadati</taxon>
        <taxon>Pseudomonadota</taxon>
        <taxon>Alphaproteobacteria</taxon>
        <taxon>Hyphomicrobiales</taxon>
        <taxon>Aurantimonadaceae</taxon>
        <taxon>Aureimonas</taxon>
    </lineage>
</organism>
<feature type="binding site" evidence="8">
    <location>
        <position position="118"/>
    </location>
    <ligand>
        <name>substrate</name>
    </ligand>
</feature>
<evidence type="ECO:0000313" key="11">
    <source>
        <dbReference type="Proteomes" id="UP000078529"/>
    </source>
</evidence>
<dbReference type="PANTHER" id="PTHR22939:SF129">
    <property type="entry name" value="SERINE PROTEASE HTRA2, MITOCHONDRIAL"/>
    <property type="match status" value="1"/>
</dbReference>
<reference evidence="10 11" key="1">
    <citation type="journal article" date="2016" name="Front. Microbiol.">
        <title>Genomic Resource of Rice Seed Associated Bacteria.</title>
        <authorList>
            <person name="Midha S."/>
            <person name="Bansal K."/>
            <person name="Sharma S."/>
            <person name="Kumar N."/>
            <person name="Patil P.P."/>
            <person name="Chaudhry V."/>
            <person name="Patil P.B."/>
        </authorList>
    </citation>
    <scope>NUCLEOTIDE SEQUENCE [LARGE SCALE GENOMIC DNA]</scope>
    <source>
        <strain evidence="10 11">NS365</strain>
    </source>
</reference>
<proteinExistence type="inferred from homology"/>
<dbReference type="Proteomes" id="UP000078529">
    <property type="component" value="Unassembled WGS sequence"/>
</dbReference>
<evidence type="ECO:0000313" key="10">
    <source>
        <dbReference type="EMBL" id="KTR06185.1"/>
    </source>
</evidence>
<evidence type="ECO:0000259" key="9">
    <source>
        <dbReference type="PROSITE" id="PS50106"/>
    </source>
</evidence>
<dbReference type="PRINTS" id="PR00834">
    <property type="entry name" value="PROTEASES2C"/>
</dbReference>
<feature type="active site" description="Charge relay system" evidence="7">
    <location>
        <position position="193"/>
    </location>
</feature>
<keyword evidence="11" id="KW-1185">Reference proteome</keyword>
<keyword evidence="2 10" id="KW-0645">Protease</keyword>
<dbReference type="InterPro" id="IPR001478">
    <property type="entry name" value="PDZ"/>
</dbReference>
<feature type="domain" description="PDZ" evidence="9">
    <location>
        <begin position="252"/>
        <end position="303"/>
    </location>
</feature>
<dbReference type="Pfam" id="PF13365">
    <property type="entry name" value="Trypsin_2"/>
    <property type="match status" value="1"/>
</dbReference>
<feature type="binding site" evidence="8">
    <location>
        <position position="88"/>
    </location>
    <ligand>
        <name>substrate</name>
    </ligand>
</feature>
<comment type="similarity">
    <text evidence="1">Belongs to the peptidase S1C family.</text>
</comment>
<dbReference type="SMART" id="SM00228">
    <property type="entry name" value="PDZ"/>
    <property type="match status" value="2"/>
</dbReference>
<dbReference type="AlphaFoldDB" id="A0A175RQU5"/>
<dbReference type="InterPro" id="IPR036034">
    <property type="entry name" value="PDZ_sf"/>
</dbReference>
<evidence type="ECO:0000256" key="1">
    <source>
        <dbReference type="ARBA" id="ARBA00010541"/>
    </source>
</evidence>
<comment type="caution">
    <text evidence="10">The sequence shown here is derived from an EMBL/GenBank/DDBJ whole genome shotgun (WGS) entry which is preliminary data.</text>
</comment>
<dbReference type="GO" id="GO:0004252">
    <property type="term" value="F:serine-type endopeptidase activity"/>
    <property type="evidence" value="ECO:0007669"/>
    <property type="project" value="InterPro"/>
</dbReference>
<gene>
    <name evidence="10" type="ORF">NS365_08695</name>
</gene>
<dbReference type="PATRIC" id="fig|401562.4.peg.1493"/>
<evidence type="ECO:0000256" key="6">
    <source>
        <dbReference type="ARBA" id="ARBA00022825"/>
    </source>
</evidence>
<name>A0A175RQU5_9HYPH</name>
<feature type="binding site" evidence="8">
    <location>
        <begin position="191"/>
        <end position="193"/>
    </location>
    <ligand>
        <name>substrate</name>
    </ligand>
</feature>
<dbReference type="Pfam" id="PF13180">
    <property type="entry name" value="PDZ_2"/>
    <property type="match status" value="2"/>
</dbReference>
<evidence type="ECO:0000256" key="2">
    <source>
        <dbReference type="ARBA" id="ARBA00022670"/>
    </source>
</evidence>
<dbReference type="PROSITE" id="PS50106">
    <property type="entry name" value="PDZ"/>
    <property type="match status" value="2"/>
</dbReference>
<dbReference type="PANTHER" id="PTHR22939">
    <property type="entry name" value="SERINE PROTEASE FAMILY S1C HTRA-RELATED"/>
    <property type="match status" value="1"/>
</dbReference>
<accession>A0A175RQU5</accession>
<evidence type="ECO:0000256" key="3">
    <source>
        <dbReference type="ARBA" id="ARBA00022729"/>
    </source>
</evidence>
<evidence type="ECO:0000256" key="7">
    <source>
        <dbReference type="PIRSR" id="PIRSR611782-1"/>
    </source>
</evidence>
<feature type="active site" description="Charge relay system" evidence="7">
    <location>
        <position position="88"/>
    </location>
</feature>
<evidence type="ECO:0000256" key="8">
    <source>
        <dbReference type="PIRSR" id="PIRSR611782-2"/>
    </source>
</evidence>
<evidence type="ECO:0000256" key="5">
    <source>
        <dbReference type="ARBA" id="ARBA00022801"/>
    </source>
</evidence>
<dbReference type="SUPFAM" id="SSF50156">
    <property type="entry name" value="PDZ domain-like"/>
    <property type="match status" value="2"/>
</dbReference>
<dbReference type="InterPro" id="IPR011782">
    <property type="entry name" value="Pept_S1C_Do"/>
</dbReference>
<dbReference type="GO" id="GO:0006508">
    <property type="term" value="P:proteolysis"/>
    <property type="evidence" value="ECO:0007669"/>
    <property type="project" value="UniProtKB-KW"/>
</dbReference>
<sequence>MPVPAQPVERTPSVQADIKLTFAPLVKKSAPAVVNVYAAKRVPQRSPFAGDPFFEQFFGNQLRRPRLESSLGSGVIVDADGLVVTNNHVIEGADEVRVALADGREFDAKILLKDRRADLAVLRIESEKPFPVVPIADSDTAEIGDLVLAIGNPFGIGQTVTSGIVSAVARTHVGSDDLGYFIQTDAAINPGNSGGALIDMKGELVGVNTAIFSRSGGSLGIGFAIPSNMVRAFVEAAREGRPFLRPYIGASFVPVTADIAEAIGLDKPAGALVQGVVDGGPASDAGLRPGDVVLAMDGFSIEGPDSLGYRLATAGLGRKTDLTVRSSDGQTERVRLPLEIAPETPARDERTLDGPTPFSGASVANLSPRLADELEMSQTKNGVVVTEIEPRSPAARLGLQPKDIILSLNGREVASTADLEQRAADGRRGWRVDVERDGKVLTQLVR</sequence>
<feature type="active site" description="Charge relay system" evidence="7">
    <location>
        <position position="118"/>
    </location>
</feature>
<keyword evidence="3" id="KW-0732">Signal</keyword>
<feature type="domain" description="PDZ" evidence="9">
    <location>
        <begin position="360"/>
        <end position="413"/>
    </location>
</feature>
<evidence type="ECO:0000256" key="4">
    <source>
        <dbReference type="ARBA" id="ARBA00022737"/>
    </source>
</evidence>
<keyword evidence="5" id="KW-0378">Hydrolase</keyword>
<dbReference type="InterPro" id="IPR009003">
    <property type="entry name" value="Peptidase_S1_PA"/>
</dbReference>
<dbReference type="EMBL" id="LDQA01000020">
    <property type="protein sequence ID" value="KTR06185.1"/>
    <property type="molecule type" value="Genomic_DNA"/>
</dbReference>
<dbReference type="Gene3D" id="2.40.10.120">
    <property type="match status" value="1"/>
</dbReference>
<dbReference type="NCBIfam" id="TIGR02037">
    <property type="entry name" value="degP_htrA_DO"/>
    <property type="match status" value="1"/>
</dbReference>
<keyword evidence="6" id="KW-0720">Serine protease</keyword>
<protein>
    <submittedName>
        <fullName evidence="10">Serine protease</fullName>
    </submittedName>
</protein>
<dbReference type="Gene3D" id="2.30.42.10">
    <property type="match status" value="2"/>
</dbReference>